<dbReference type="Proteomes" id="UP001454086">
    <property type="component" value="Unassembled WGS sequence"/>
</dbReference>
<keyword evidence="10" id="KW-1185">Reference proteome</keyword>
<keyword evidence="2" id="KW-0028">Amino-acid biosynthesis</keyword>
<keyword evidence="4" id="KW-0460">Magnesium</keyword>
<sequence>MDDIVSLRNGSRIYTIALIPGDGVGPEITREAVLTLKRAGEVYGRSFQFTEAIAGTAALDRGQCPLPRESLKTCLEADSILMGKLAVGRHPGLKFEERPESILGLLRTGLCLRSDIRPCFFAEALRELCPLKEEIRKKGMDILIIRDIAGGMFTTEGKSSNLCNVRAAWDTESYDETLIRDSARLAFQLAASRKRKVTSLDKAILLSSSVLWRQILEETHRDYPEIELEHMLVDHGAFKLVSSPDAFDVIVASNVFGDIIADEAAGLTGAGEFLPAGSLNAERKGIYCPNQLHQVHEELAGTGRANPVGMILAAAMMLEYSFGLVREAEGMKRAVSIVMEQGIHGRPCWSGGEQTADTAAIGEAVRECL</sequence>
<dbReference type="SUPFAM" id="SSF53659">
    <property type="entry name" value="Isocitrate/Isopropylmalate dehydrogenase-like"/>
    <property type="match status" value="1"/>
</dbReference>
<dbReference type="InterPro" id="IPR024084">
    <property type="entry name" value="IsoPropMal-DH-like_dom"/>
</dbReference>
<dbReference type="PANTHER" id="PTHR42979:SF1">
    <property type="entry name" value="3-ISOPROPYLMALATE DEHYDROGENASE"/>
    <property type="match status" value="1"/>
</dbReference>
<evidence type="ECO:0000256" key="2">
    <source>
        <dbReference type="ARBA" id="ARBA00022605"/>
    </source>
</evidence>
<comment type="caution">
    <text evidence="9">The sequence shown here is derived from an EMBL/GenBank/DDBJ whole genome shotgun (WGS) entry which is preliminary data.</text>
</comment>
<dbReference type="PANTHER" id="PTHR42979">
    <property type="entry name" value="3-ISOPROPYLMALATE DEHYDROGENASE"/>
    <property type="match status" value="1"/>
</dbReference>
<organism evidence="9 10">
    <name type="scientific">Enterocloster hominis</name>
    <name type="common">ex Hitch et al. 2024</name>
    <dbReference type="NCBI Taxonomy" id="1917870"/>
    <lineage>
        <taxon>Bacteria</taxon>
        <taxon>Bacillati</taxon>
        <taxon>Bacillota</taxon>
        <taxon>Clostridia</taxon>
        <taxon>Lachnospirales</taxon>
        <taxon>Lachnospiraceae</taxon>
        <taxon>Enterocloster</taxon>
    </lineage>
</organism>
<proteinExistence type="predicted"/>
<evidence type="ECO:0000259" key="8">
    <source>
        <dbReference type="SMART" id="SM01329"/>
    </source>
</evidence>
<protein>
    <submittedName>
        <fullName evidence="9">Isocitrate/isopropylmalate family dehydrogenase</fullName>
    </submittedName>
</protein>
<keyword evidence="6" id="KW-0520">NAD</keyword>
<evidence type="ECO:0000256" key="7">
    <source>
        <dbReference type="ARBA" id="ARBA00023304"/>
    </source>
</evidence>
<evidence type="ECO:0000256" key="5">
    <source>
        <dbReference type="ARBA" id="ARBA00023002"/>
    </source>
</evidence>
<keyword evidence="1" id="KW-0432">Leucine biosynthesis</keyword>
<keyword evidence="7" id="KW-0100">Branched-chain amino acid biosynthesis</keyword>
<feature type="domain" description="Isopropylmalate dehydrogenase-like" evidence="8">
    <location>
        <begin position="15"/>
        <end position="365"/>
    </location>
</feature>
<keyword evidence="3" id="KW-0479">Metal-binding</keyword>
<evidence type="ECO:0000256" key="3">
    <source>
        <dbReference type="ARBA" id="ARBA00022723"/>
    </source>
</evidence>
<evidence type="ECO:0000256" key="1">
    <source>
        <dbReference type="ARBA" id="ARBA00022430"/>
    </source>
</evidence>
<evidence type="ECO:0000313" key="9">
    <source>
        <dbReference type="EMBL" id="MEQ2426139.1"/>
    </source>
</evidence>
<dbReference type="InterPro" id="IPR004429">
    <property type="entry name" value="Isopropylmalate_DH"/>
</dbReference>
<dbReference type="Pfam" id="PF00180">
    <property type="entry name" value="Iso_dh"/>
    <property type="match status" value="1"/>
</dbReference>
<evidence type="ECO:0000256" key="4">
    <source>
        <dbReference type="ARBA" id="ARBA00022842"/>
    </source>
</evidence>
<gene>
    <name evidence="9" type="ORF">WMQ36_14280</name>
</gene>
<dbReference type="RefSeq" id="WP_008718214.1">
    <property type="nucleotide sequence ID" value="NZ_JAJFEB010000008.1"/>
</dbReference>
<dbReference type="EMBL" id="JBBMFM010000051">
    <property type="protein sequence ID" value="MEQ2426139.1"/>
    <property type="molecule type" value="Genomic_DNA"/>
</dbReference>
<name>A0ABV1D6X9_9FIRM</name>
<accession>A0ABV1D6X9</accession>
<evidence type="ECO:0000256" key="6">
    <source>
        <dbReference type="ARBA" id="ARBA00023027"/>
    </source>
</evidence>
<dbReference type="Gene3D" id="3.40.718.10">
    <property type="entry name" value="Isopropylmalate Dehydrogenase"/>
    <property type="match status" value="1"/>
</dbReference>
<reference evidence="9 10" key="1">
    <citation type="submission" date="2024-03" db="EMBL/GenBank/DDBJ databases">
        <title>Human intestinal bacterial collection.</title>
        <authorList>
            <person name="Pauvert C."/>
            <person name="Hitch T.C.A."/>
            <person name="Clavel T."/>
        </authorList>
    </citation>
    <scope>NUCLEOTIDE SEQUENCE [LARGE SCALE GENOMIC DNA]</scope>
    <source>
        <strain evidence="9 10">CLA-SR-H021</strain>
    </source>
</reference>
<dbReference type="SMART" id="SM01329">
    <property type="entry name" value="Iso_dh"/>
    <property type="match status" value="1"/>
</dbReference>
<keyword evidence="5" id="KW-0560">Oxidoreductase</keyword>
<evidence type="ECO:0000313" key="10">
    <source>
        <dbReference type="Proteomes" id="UP001454086"/>
    </source>
</evidence>